<gene>
    <name evidence="2" type="ORF">PROAA_3640006</name>
</gene>
<sequence length="132" mass="13932">MKPHTIALQITCAILGAGFMLAGVAVHSYVGGFLIGALMFFAAALLGADPTTNTNSHARRIFQTLAGISAIPFVVASVIASVELSQAGQWAALLGTMLRLFVFVLAAVAITLSEHPYIQRQLKKLGFFTPNS</sequence>
<keyword evidence="1" id="KW-0812">Transmembrane</keyword>
<reference evidence="2 3" key="1">
    <citation type="submission" date="2016-06" db="EMBL/GenBank/DDBJ databases">
        <authorList>
            <person name="Kjaerup R.B."/>
            <person name="Dalgaard T.S."/>
            <person name="Juul-Madsen H.R."/>
        </authorList>
    </citation>
    <scope>NUCLEOTIDE SEQUENCE [LARGE SCALE GENOMIC DNA]</scope>
    <source>
        <strain evidence="2">2</strain>
    </source>
</reference>
<protein>
    <submittedName>
        <fullName evidence="2">Uncharacterized protein</fullName>
    </submittedName>
</protein>
<organism evidence="2 3">
    <name type="scientific">Candidatus Propionivibrio aalborgensis</name>
    <dbReference type="NCBI Taxonomy" id="1860101"/>
    <lineage>
        <taxon>Bacteria</taxon>
        <taxon>Pseudomonadati</taxon>
        <taxon>Pseudomonadota</taxon>
        <taxon>Betaproteobacteria</taxon>
        <taxon>Rhodocyclales</taxon>
        <taxon>Rhodocyclaceae</taxon>
        <taxon>Propionivibrio</taxon>
    </lineage>
</organism>
<dbReference type="Proteomes" id="UP000199600">
    <property type="component" value="Unassembled WGS sequence"/>
</dbReference>
<keyword evidence="1" id="KW-0472">Membrane</keyword>
<proteinExistence type="predicted"/>
<dbReference type="AlphaFoldDB" id="A0A1A8XZB9"/>
<feature type="transmembrane region" description="Helical" evidence="1">
    <location>
        <begin position="32"/>
        <end position="49"/>
    </location>
</feature>
<feature type="transmembrane region" description="Helical" evidence="1">
    <location>
        <begin position="7"/>
        <end position="26"/>
    </location>
</feature>
<name>A0A1A8XZB9_9RHOO</name>
<keyword evidence="1" id="KW-1133">Transmembrane helix</keyword>
<dbReference type="EMBL" id="FLQY01000295">
    <property type="protein sequence ID" value="SBT10022.1"/>
    <property type="molecule type" value="Genomic_DNA"/>
</dbReference>
<accession>A0A1A8XZB9</accession>
<keyword evidence="3" id="KW-1185">Reference proteome</keyword>
<evidence type="ECO:0000313" key="3">
    <source>
        <dbReference type="Proteomes" id="UP000199600"/>
    </source>
</evidence>
<dbReference type="RefSeq" id="WP_186411807.1">
    <property type="nucleotide sequence ID" value="NZ_FLQY01000295.1"/>
</dbReference>
<feature type="transmembrane region" description="Helical" evidence="1">
    <location>
        <begin position="88"/>
        <end position="112"/>
    </location>
</feature>
<feature type="transmembrane region" description="Helical" evidence="1">
    <location>
        <begin position="61"/>
        <end position="82"/>
    </location>
</feature>
<evidence type="ECO:0000256" key="1">
    <source>
        <dbReference type="SAM" id="Phobius"/>
    </source>
</evidence>
<evidence type="ECO:0000313" key="2">
    <source>
        <dbReference type="EMBL" id="SBT10022.1"/>
    </source>
</evidence>